<accession>A0A840CEI5</accession>
<evidence type="ECO:0000313" key="2">
    <source>
        <dbReference type="EMBL" id="MBB4023755.1"/>
    </source>
</evidence>
<reference evidence="2" key="1">
    <citation type="submission" date="2020-08" db="EMBL/GenBank/DDBJ databases">
        <title>Genomic Encyclopedia of Type Strains, Phase IV (KMG-IV): sequencing the most valuable type-strain genomes for metagenomic binning, comparative biology and taxonomic classification.</title>
        <authorList>
            <person name="Goeker M."/>
        </authorList>
    </citation>
    <scope>NUCLEOTIDE SEQUENCE [LARGE SCALE GENOMIC DNA]</scope>
    <source>
        <strain evidence="2">DSM 105040</strain>
    </source>
</reference>
<evidence type="ECO:0000256" key="1">
    <source>
        <dbReference type="SAM" id="SignalP"/>
    </source>
</evidence>
<dbReference type="Proteomes" id="UP000585681">
    <property type="component" value="Unassembled WGS sequence"/>
</dbReference>
<proteinExistence type="predicted"/>
<comment type="caution">
    <text evidence="2">The sequence shown here is derived from an EMBL/GenBank/DDBJ whole genome shotgun (WGS) entry which is preliminary data.</text>
</comment>
<gene>
    <name evidence="2" type="ORF">GGR17_003591</name>
</gene>
<name>A0A840CEI5_9RHOB</name>
<keyword evidence="1" id="KW-0732">Signal</keyword>
<dbReference type="RefSeq" id="WP_054540806.1">
    <property type="nucleotide sequence ID" value="NZ_JACIEQ010000010.1"/>
</dbReference>
<organism evidence="2 3">
    <name type="scientific">Actibacterium naphthalenivorans</name>
    <dbReference type="NCBI Taxonomy" id="1614693"/>
    <lineage>
        <taxon>Bacteria</taxon>
        <taxon>Pseudomonadati</taxon>
        <taxon>Pseudomonadota</taxon>
        <taxon>Alphaproteobacteria</taxon>
        <taxon>Rhodobacterales</taxon>
        <taxon>Roseobacteraceae</taxon>
        <taxon>Actibacterium</taxon>
    </lineage>
</organism>
<evidence type="ECO:0000313" key="3">
    <source>
        <dbReference type="Proteomes" id="UP000585681"/>
    </source>
</evidence>
<feature type="chain" id="PRO_5032420530" evidence="1">
    <location>
        <begin position="23"/>
        <end position="159"/>
    </location>
</feature>
<keyword evidence="3" id="KW-1185">Reference proteome</keyword>
<feature type="signal peptide" evidence="1">
    <location>
        <begin position="1"/>
        <end position="22"/>
    </location>
</feature>
<dbReference type="EMBL" id="JACIEQ010000010">
    <property type="protein sequence ID" value="MBB4023755.1"/>
    <property type="molecule type" value="Genomic_DNA"/>
</dbReference>
<dbReference type="AlphaFoldDB" id="A0A840CEI5"/>
<protein>
    <submittedName>
        <fullName evidence="2">Uncharacterized protein</fullName>
    </submittedName>
</protein>
<sequence>MKRGPTFLFLGLVIFCTTPHLAAKAEVMIPTPAMFLEVQSFDDLGRMHISQSPSNDFHAKTPEAFTTGPRDVARIWGVLANPERASEALIGKRLGCDRIAEVGTKARIKGKIHWVQSDVLRCRLADQGPDFGRDVSEFLVAIGAAREFCAESLGTLGSC</sequence>